<keyword evidence="2" id="KW-1185">Reference proteome</keyword>
<dbReference type="RefSeq" id="WP_048278579.1">
    <property type="nucleotide sequence ID" value="NZ_JAEOAR010000001.1"/>
</dbReference>
<dbReference type="PATRIC" id="fig|61647.15.peg.4707"/>
<dbReference type="SUPFAM" id="SSF49373">
    <property type="entry name" value="Invasin/intimin cell-adhesion fragments"/>
    <property type="match status" value="1"/>
</dbReference>
<dbReference type="AlphaFoldDB" id="A0A0J5M8I9"/>
<organism evidence="1 2">
    <name type="scientific">Pluralibacter gergoviae</name>
    <name type="common">Enterobacter gergoviae</name>
    <dbReference type="NCBI Taxonomy" id="61647"/>
    <lineage>
        <taxon>Bacteria</taxon>
        <taxon>Pseudomonadati</taxon>
        <taxon>Pseudomonadota</taxon>
        <taxon>Gammaproteobacteria</taxon>
        <taxon>Enterobacterales</taxon>
        <taxon>Enterobacteriaceae</taxon>
        <taxon>Pluralibacter</taxon>
    </lineage>
</organism>
<gene>
    <name evidence="1" type="ORF">ABW06_07370</name>
</gene>
<evidence type="ECO:0000313" key="2">
    <source>
        <dbReference type="Proteomes" id="UP000036196"/>
    </source>
</evidence>
<proteinExistence type="predicted"/>
<protein>
    <submittedName>
        <fullName evidence="1">Uncharacterized protein</fullName>
    </submittedName>
</protein>
<dbReference type="InterPro" id="IPR008964">
    <property type="entry name" value="Invasin/intimin_cell_adhesion"/>
</dbReference>
<comment type="caution">
    <text evidence="1">The sequence shown here is derived from an EMBL/GenBank/DDBJ whole genome shotgun (WGS) entry which is preliminary data.</text>
</comment>
<sequence length="379" mass="41484">MMGKSTVAKSIEEPVVTTIELNSDSNSWCTDWDDISKRFYVYVSDQNNKPMSGITINLSKDSDVLTLDPVNTPPTNDDGLATLLYTVKGPVDSYKITARQVMPPSSLNNTLDDAYAELTIELVTPTLAAPRVPAALDGVIDDDDYESSVVASIISPNMKQGDQVFLLWGDNEIARNVTDDLQYYIFSLTGPGVTPNELLFQNQTYFVRAFVSDPLGNGEFSTARRVKVNRTRGGGGLKYCEPLDIPMGDDGFINRAEVRYGVSIIIPDSSISGGELPEINSQLSDSNTTAVSINLVSRNKQGQLIDTLNIPVEIPVNVVDGQYTYHEDKTLESKPLKDFLMNIGEGSFSATYNVTNSGITYSAKRERVYEVDVIPPGGF</sequence>
<dbReference type="InterPro" id="IPR013783">
    <property type="entry name" value="Ig-like_fold"/>
</dbReference>
<name>A0A0J5M8I9_PLUGE</name>
<evidence type="ECO:0000313" key="1">
    <source>
        <dbReference type="EMBL" id="KMK14655.1"/>
    </source>
</evidence>
<dbReference type="EMBL" id="LDZF01000006">
    <property type="protein sequence ID" value="KMK14655.1"/>
    <property type="molecule type" value="Genomic_DNA"/>
</dbReference>
<accession>A0A0J5M8I9</accession>
<dbReference type="Proteomes" id="UP000036196">
    <property type="component" value="Unassembled WGS sequence"/>
</dbReference>
<dbReference type="Gene3D" id="2.60.40.10">
    <property type="entry name" value="Immunoglobulins"/>
    <property type="match status" value="1"/>
</dbReference>
<reference evidence="1 2" key="1">
    <citation type="submission" date="2015-05" db="EMBL/GenBank/DDBJ databases">
        <title>Genome sequences of Pluralibacter gergoviae.</title>
        <authorList>
            <person name="Greninger A.L."/>
            <person name="Miller S."/>
        </authorList>
    </citation>
    <scope>NUCLEOTIDE SEQUENCE [LARGE SCALE GENOMIC DNA]</scope>
    <source>
        <strain evidence="1 2">JS81F13</strain>
    </source>
</reference>